<dbReference type="AlphaFoldDB" id="A0A402D237"/>
<evidence type="ECO:0000313" key="1">
    <source>
        <dbReference type="EMBL" id="BDI30102.1"/>
    </source>
</evidence>
<dbReference type="OrthoDB" id="9794834at2"/>
<dbReference type="InterPro" id="IPR010982">
    <property type="entry name" value="Lambda_DNA-bd_dom_sf"/>
</dbReference>
<dbReference type="CDD" id="cd00093">
    <property type="entry name" value="HTH_XRE"/>
    <property type="match status" value="1"/>
</dbReference>
<sequence length="145" mass="16268">MIRNERQYRITKTQAANFERALANIIESEALQKSSLHPVLQKAQQDALRSQLEDLRGQLQEYDALQSGQNVFHVSGTFDALPSALIKARIAQGLSQKELALRMGLKEQQIQRYESTGYAAASFERLSMVIKALGVSVTEDVRFIS</sequence>
<dbReference type="Gene3D" id="1.10.260.40">
    <property type="entry name" value="lambda repressor-like DNA-binding domains"/>
    <property type="match status" value="1"/>
</dbReference>
<dbReference type="Pfam" id="PF01381">
    <property type="entry name" value="HTH_3"/>
    <property type="match status" value="1"/>
</dbReference>
<gene>
    <name evidence="1" type="ORF">CCAX7_21530</name>
</gene>
<dbReference type="EMBL" id="AP025739">
    <property type="protein sequence ID" value="BDI30102.1"/>
    <property type="molecule type" value="Genomic_DNA"/>
</dbReference>
<dbReference type="KEGG" id="ccot:CCAX7_21530"/>
<reference evidence="1 2" key="1">
    <citation type="journal article" date="2019" name="Int. J. Syst. Evol. Microbiol.">
        <title>Capsulimonas corticalis gen. nov., sp. nov., an aerobic capsulated bacterium, of a novel bacterial order, Capsulimonadales ord. nov., of the class Armatimonadia of the phylum Armatimonadetes.</title>
        <authorList>
            <person name="Li J."/>
            <person name="Kudo C."/>
            <person name="Tonouchi A."/>
        </authorList>
    </citation>
    <scope>NUCLEOTIDE SEQUENCE [LARGE SCALE GENOMIC DNA]</scope>
    <source>
        <strain evidence="1 2">AX-7</strain>
    </source>
</reference>
<accession>A0A402D237</accession>
<dbReference type="PROSITE" id="PS50943">
    <property type="entry name" value="HTH_CROC1"/>
    <property type="match status" value="1"/>
</dbReference>
<dbReference type="SUPFAM" id="SSF47413">
    <property type="entry name" value="lambda repressor-like DNA-binding domains"/>
    <property type="match status" value="1"/>
</dbReference>
<organism evidence="1 2">
    <name type="scientific">Capsulimonas corticalis</name>
    <dbReference type="NCBI Taxonomy" id="2219043"/>
    <lineage>
        <taxon>Bacteria</taxon>
        <taxon>Bacillati</taxon>
        <taxon>Armatimonadota</taxon>
        <taxon>Armatimonadia</taxon>
        <taxon>Capsulimonadales</taxon>
        <taxon>Capsulimonadaceae</taxon>
        <taxon>Capsulimonas</taxon>
    </lineage>
</organism>
<dbReference type="InterPro" id="IPR001387">
    <property type="entry name" value="Cro/C1-type_HTH"/>
</dbReference>
<dbReference type="GO" id="GO:0003677">
    <property type="term" value="F:DNA binding"/>
    <property type="evidence" value="ECO:0007669"/>
    <property type="project" value="InterPro"/>
</dbReference>
<proteinExistence type="predicted"/>
<dbReference type="Proteomes" id="UP000287394">
    <property type="component" value="Chromosome"/>
</dbReference>
<name>A0A402D237_9BACT</name>
<dbReference type="RefSeq" id="WP_119323557.1">
    <property type="nucleotide sequence ID" value="NZ_AP025739.1"/>
</dbReference>
<protein>
    <submittedName>
        <fullName evidence="1">Uncharacterized protein</fullName>
    </submittedName>
</protein>
<keyword evidence="2" id="KW-1185">Reference proteome</keyword>
<evidence type="ECO:0000313" key="2">
    <source>
        <dbReference type="Proteomes" id="UP000287394"/>
    </source>
</evidence>
<dbReference type="SMART" id="SM00530">
    <property type="entry name" value="HTH_XRE"/>
    <property type="match status" value="1"/>
</dbReference>